<evidence type="ECO:0000313" key="2">
    <source>
        <dbReference type="EMBL" id="GGA10872.1"/>
    </source>
</evidence>
<keyword evidence="3" id="KW-1185">Reference proteome</keyword>
<proteinExistence type="predicted"/>
<accession>A0ABQ1FFW2</accession>
<evidence type="ECO:0008006" key="4">
    <source>
        <dbReference type="Google" id="ProtNLM"/>
    </source>
</evidence>
<dbReference type="SUPFAM" id="SSF48208">
    <property type="entry name" value="Six-hairpin glycosidases"/>
    <property type="match status" value="1"/>
</dbReference>
<evidence type="ECO:0000256" key="1">
    <source>
        <dbReference type="SAM" id="SignalP"/>
    </source>
</evidence>
<evidence type="ECO:0000313" key="3">
    <source>
        <dbReference type="Proteomes" id="UP000615455"/>
    </source>
</evidence>
<dbReference type="PROSITE" id="PS51257">
    <property type="entry name" value="PROKAR_LIPOPROTEIN"/>
    <property type="match status" value="1"/>
</dbReference>
<keyword evidence="1" id="KW-0732">Signal</keyword>
<dbReference type="RefSeq" id="WP_189019765.1">
    <property type="nucleotide sequence ID" value="NZ_BMHE01000061.1"/>
</dbReference>
<dbReference type="InterPro" id="IPR008928">
    <property type="entry name" value="6-hairpin_glycosidase_sf"/>
</dbReference>
<dbReference type="Gene3D" id="1.50.10.10">
    <property type="match status" value="1"/>
</dbReference>
<comment type="caution">
    <text evidence="2">The sequence shown here is derived from an EMBL/GenBank/DDBJ whole genome shotgun (WGS) entry which is preliminary data.</text>
</comment>
<feature type="chain" id="PRO_5046027747" description="Glycosyl hydrolase" evidence="1">
    <location>
        <begin position="26"/>
        <end position="374"/>
    </location>
</feature>
<sequence length="374" mass="42640">MIKRRYLLCSSVVLFLLLTACQADGSTAKRLDAKNVKHSYGEQLQVTQNRDILYQFITKKLTGSYGVYTNLLETDQTSEAATGHEVLSESAGLLMRYYALTGQKERFDEQWQLVKQTFDLSTGFSYRYSPKLQKKFTLNASVDDLRIIRALAEASLMFHTDGYKAELEAYGKRFYQNNIANDQLYDFYDETYKMRNTFITLCYIDTLSLKLLEVPKANKSNLESNMLKIAKEGYLSDEFPFYQTRYDYKTRAYQSENINTVESLLTILNLAEVGQQKDASIQFVKEQVKAGTLVGQYSVEGKPLNDVRSTAIYAMAAILGSIIGDKELYETSIQRMNEFQILDQQSPIYGGFGDTQVQQAYSFDNLMALLALAN</sequence>
<gene>
    <name evidence="2" type="ORF">GCM10008018_65170</name>
</gene>
<dbReference type="Proteomes" id="UP000615455">
    <property type="component" value="Unassembled WGS sequence"/>
</dbReference>
<dbReference type="InterPro" id="IPR012341">
    <property type="entry name" value="6hp_glycosidase-like_sf"/>
</dbReference>
<name>A0ABQ1FFW2_9BACL</name>
<reference evidence="3" key="1">
    <citation type="journal article" date="2019" name="Int. J. Syst. Evol. Microbiol.">
        <title>The Global Catalogue of Microorganisms (GCM) 10K type strain sequencing project: providing services to taxonomists for standard genome sequencing and annotation.</title>
        <authorList>
            <consortium name="The Broad Institute Genomics Platform"/>
            <consortium name="The Broad Institute Genome Sequencing Center for Infectious Disease"/>
            <person name="Wu L."/>
            <person name="Ma J."/>
        </authorList>
    </citation>
    <scope>NUCLEOTIDE SEQUENCE [LARGE SCALE GENOMIC DNA]</scope>
    <source>
        <strain evidence="3">CGMCC 1.15043</strain>
    </source>
</reference>
<dbReference type="EMBL" id="BMHE01000061">
    <property type="protein sequence ID" value="GGA10872.1"/>
    <property type="molecule type" value="Genomic_DNA"/>
</dbReference>
<protein>
    <recommendedName>
        <fullName evidence="4">Glycosyl hydrolase</fullName>
    </recommendedName>
</protein>
<feature type="signal peptide" evidence="1">
    <location>
        <begin position="1"/>
        <end position="25"/>
    </location>
</feature>
<organism evidence="2 3">
    <name type="scientific">Paenibacillus marchantiophytorum</name>
    <dbReference type="NCBI Taxonomy" id="1619310"/>
    <lineage>
        <taxon>Bacteria</taxon>
        <taxon>Bacillati</taxon>
        <taxon>Bacillota</taxon>
        <taxon>Bacilli</taxon>
        <taxon>Bacillales</taxon>
        <taxon>Paenibacillaceae</taxon>
        <taxon>Paenibacillus</taxon>
    </lineage>
</organism>